<reference evidence="1" key="2">
    <citation type="journal article" date="2015" name="Data Brief">
        <title>Shoot transcriptome of the giant reed, Arundo donax.</title>
        <authorList>
            <person name="Barrero R.A."/>
            <person name="Guerrero F.D."/>
            <person name="Moolhuijzen P."/>
            <person name="Goolsby J.A."/>
            <person name="Tidwell J."/>
            <person name="Bellgard S.E."/>
            <person name="Bellgard M.I."/>
        </authorList>
    </citation>
    <scope>NUCLEOTIDE SEQUENCE</scope>
    <source>
        <tissue evidence="1">Shoot tissue taken approximately 20 cm above the soil surface</tissue>
    </source>
</reference>
<evidence type="ECO:0000313" key="1">
    <source>
        <dbReference type="EMBL" id="JAD93879.1"/>
    </source>
</evidence>
<dbReference type="AlphaFoldDB" id="A0A0A9DZ83"/>
<reference evidence="1" key="1">
    <citation type="submission" date="2014-09" db="EMBL/GenBank/DDBJ databases">
        <authorList>
            <person name="Magalhaes I.L.F."/>
            <person name="Oliveira U."/>
            <person name="Santos F.R."/>
            <person name="Vidigal T.H.D.A."/>
            <person name="Brescovit A.D."/>
            <person name="Santos A.J."/>
        </authorList>
    </citation>
    <scope>NUCLEOTIDE SEQUENCE</scope>
    <source>
        <tissue evidence="1">Shoot tissue taken approximately 20 cm above the soil surface</tissue>
    </source>
</reference>
<sequence length="37" mass="4351">MPVYYAHTLPLPFLHLLFDKCRSGSIIRIVKHLDQEV</sequence>
<organism evidence="1">
    <name type="scientific">Arundo donax</name>
    <name type="common">Giant reed</name>
    <name type="synonym">Donax arundinaceus</name>
    <dbReference type="NCBI Taxonomy" id="35708"/>
    <lineage>
        <taxon>Eukaryota</taxon>
        <taxon>Viridiplantae</taxon>
        <taxon>Streptophyta</taxon>
        <taxon>Embryophyta</taxon>
        <taxon>Tracheophyta</taxon>
        <taxon>Spermatophyta</taxon>
        <taxon>Magnoliopsida</taxon>
        <taxon>Liliopsida</taxon>
        <taxon>Poales</taxon>
        <taxon>Poaceae</taxon>
        <taxon>PACMAD clade</taxon>
        <taxon>Arundinoideae</taxon>
        <taxon>Arundineae</taxon>
        <taxon>Arundo</taxon>
    </lineage>
</organism>
<dbReference type="EMBL" id="GBRH01204016">
    <property type="protein sequence ID" value="JAD93879.1"/>
    <property type="molecule type" value="Transcribed_RNA"/>
</dbReference>
<accession>A0A0A9DZ83</accession>
<name>A0A0A9DZ83_ARUDO</name>
<proteinExistence type="predicted"/>
<protein>
    <submittedName>
        <fullName evidence="1">Uncharacterized protein</fullName>
    </submittedName>
</protein>